<keyword evidence="2" id="KW-0614">Plasmid</keyword>
<feature type="region of interest" description="Disordered" evidence="1">
    <location>
        <begin position="1"/>
        <end position="30"/>
    </location>
</feature>
<protein>
    <submittedName>
        <fullName evidence="2">Uncharacterized protein</fullName>
    </submittedName>
</protein>
<name>C6GAC2_ARCPR</name>
<sequence>MGSQEVGRIEEEVVEERRQEEEEIDEEEATGSALLTAEEFDKKIEEIKAKVREAVQEALANTLADLLEKEEKEEKRKDETKAEELPKCPKNLSWLKKMFEILPLDILRNSKLWRYRHCVWALQEAEKEAEKFRNS</sequence>
<geneLocation type="plasmid" evidence="2">
    <name>pGS5</name>
</geneLocation>
<reference evidence="2" key="1">
    <citation type="submission" date="2009-02" db="EMBL/GenBank/DDBJ databases">
        <title>pGS5 a novel rolling-circle plasmid from the hyperthermophilic euryarchaeon Archaeoglobus profundus.</title>
        <authorList>
            <person name="Erauso G.L."/>
            <person name="Fouqueau T."/>
            <person name="Vincentelli R."/>
        </authorList>
    </citation>
    <scope>NUCLEOTIDE SEQUENCE</scope>
    <source>
        <strain evidence="2">AV18</strain>
        <plasmid evidence="2">pGS5</plasmid>
    </source>
</reference>
<dbReference type="AlphaFoldDB" id="C6GAC2"/>
<evidence type="ECO:0000313" key="2">
    <source>
        <dbReference type="EMBL" id="ACS26257.1"/>
    </source>
</evidence>
<organism evidence="2">
    <name type="scientific">Archaeoglobus profundus</name>
    <dbReference type="NCBI Taxonomy" id="84156"/>
    <lineage>
        <taxon>Archaea</taxon>
        <taxon>Methanobacteriati</taxon>
        <taxon>Methanobacteriota</taxon>
        <taxon>Archaeoglobi</taxon>
        <taxon>Archaeoglobales</taxon>
        <taxon>Archaeoglobaceae</taxon>
        <taxon>Archaeoglobus</taxon>
    </lineage>
</organism>
<proteinExistence type="predicted"/>
<dbReference type="EMBL" id="FJ707368">
    <property type="protein sequence ID" value="ACS26257.1"/>
    <property type="molecule type" value="Genomic_DNA"/>
</dbReference>
<dbReference type="GeneID" id="8740554"/>
<accession>C6GAC2</accession>
<feature type="compositionally biased region" description="Basic and acidic residues" evidence="1">
    <location>
        <begin position="7"/>
        <end position="20"/>
    </location>
</feature>
<evidence type="ECO:0000256" key="1">
    <source>
        <dbReference type="SAM" id="MobiDB-lite"/>
    </source>
</evidence>